<accession>A0AAW7JR74</accession>
<dbReference type="EMBL" id="JAUEIF010000006">
    <property type="protein sequence ID" value="MDN0025450.1"/>
    <property type="molecule type" value="Genomic_DNA"/>
</dbReference>
<dbReference type="RefSeq" id="WP_021992926.1">
    <property type="nucleotide sequence ID" value="NZ_JAUEIE010000004.1"/>
</dbReference>
<comment type="caution">
    <text evidence="3">The sequence shown here is derived from an EMBL/GenBank/DDBJ whole genome shotgun (WGS) entry which is preliminary data.</text>
</comment>
<feature type="compositionally biased region" description="Basic and acidic residues" evidence="1">
    <location>
        <begin position="47"/>
        <end position="59"/>
    </location>
</feature>
<protein>
    <submittedName>
        <fullName evidence="3">Uncharacterized protein</fullName>
    </submittedName>
</protein>
<dbReference type="Proteomes" id="UP001168478">
    <property type="component" value="Unassembled WGS sequence"/>
</dbReference>
<evidence type="ECO:0000313" key="4">
    <source>
        <dbReference type="Proteomes" id="UP001167831"/>
    </source>
</evidence>
<name>A0AAW7JR74_9BACT</name>
<gene>
    <name evidence="2" type="ORF">QVN81_05870</name>
    <name evidence="3" type="ORF">QVN84_07955</name>
</gene>
<reference evidence="3" key="1">
    <citation type="submission" date="2023-06" db="EMBL/GenBank/DDBJ databases">
        <authorList>
            <person name="Zeman M."/>
            <person name="Kubasova T."/>
            <person name="Jahodarova E."/>
            <person name="Nykrynova M."/>
            <person name="Rychlik I."/>
        </authorList>
    </citation>
    <scope>NUCLEOTIDE SEQUENCE</scope>
    <source>
        <strain evidence="3">ET15</strain>
        <strain evidence="2">ET37</strain>
    </source>
</reference>
<keyword evidence="4" id="KW-1185">Reference proteome</keyword>
<evidence type="ECO:0000313" key="5">
    <source>
        <dbReference type="Proteomes" id="UP001168478"/>
    </source>
</evidence>
<sequence>MIKNPFQKFTKKETSSDETESTNDLMEEIRILSKRIGALETEVRLLKEQMRKDDERQEAESGLSADNTSPKGAEHDEAADSPTTIYLPAPTSDGTFSEYSEEIQIGKSIYMLETETKERGMFSVIESKDAIATAIISTTQFLKPACKIASSTNGIPNHIVTLEKGIAVFDGEKWKVEQKAIIKLDK</sequence>
<feature type="region of interest" description="Disordered" evidence="1">
    <location>
        <begin position="47"/>
        <end position="93"/>
    </location>
</feature>
<organism evidence="3 5">
    <name type="scientific">Leyella lascolaii</name>
    <dbReference type="NCBI Taxonomy" id="1776379"/>
    <lineage>
        <taxon>Bacteria</taxon>
        <taxon>Pseudomonadati</taxon>
        <taxon>Bacteroidota</taxon>
        <taxon>Bacteroidia</taxon>
        <taxon>Bacteroidales</taxon>
        <taxon>Prevotellaceae</taxon>
        <taxon>Leyella</taxon>
    </lineage>
</organism>
<evidence type="ECO:0000313" key="2">
    <source>
        <dbReference type="EMBL" id="MDN0022553.1"/>
    </source>
</evidence>
<proteinExistence type="predicted"/>
<feature type="region of interest" description="Disordered" evidence="1">
    <location>
        <begin position="1"/>
        <end position="25"/>
    </location>
</feature>
<dbReference type="Proteomes" id="UP001167831">
    <property type="component" value="Unassembled WGS sequence"/>
</dbReference>
<reference evidence="3" key="2">
    <citation type="submission" date="2023-08" db="EMBL/GenBank/DDBJ databases">
        <title>Identification and characterization of horizontal gene transfer across gut microbiota members of farm animals based on homology search.</title>
        <authorList>
            <person name="Schwarzerova J."/>
            <person name="Nykrynova M."/>
            <person name="Jureckova K."/>
            <person name="Cejkova D."/>
            <person name="Rychlik I."/>
        </authorList>
    </citation>
    <scope>NUCLEOTIDE SEQUENCE</scope>
    <source>
        <strain evidence="3">ET15</strain>
        <strain evidence="2">ET37</strain>
    </source>
</reference>
<evidence type="ECO:0000256" key="1">
    <source>
        <dbReference type="SAM" id="MobiDB-lite"/>
    </source>
</evidence>
<dbReference type="AlphaFoldDB" id="A0AAW7JR74"/>
<dbReference type="EMBL" id="JAUEIE010000004">
    <property type="protein sequence ID" value="MDN0022553.1"/>
    <property type="molecule type" value="Genomic_DNA"/>
</dbReference>
<evidence type="ECO:0000313" key="3">
    <source>
        <dbReference type="EMBL" id="MDN0025450.1"/>
    </source>
</evidence>